<dbReference type="InterPro" id="IPR003362">
    <property type="entry name" value="Bact_transf"/>
</dbReference>
<dbReference type="Proteomes" id="UP000515317">
    <property type="component" value="Chromosome"/>
</dbReference>
<name>A0A6S6QSS1_9HYPH</name>
<proteinExistence type="inferred from homology"/>
<evidence type="ECO:0000256" key="2">
    <source>
        <dbReference type="ARBA" id="ARBA00006464"/>
    </source>
</evidence>
<sequence>MSPHGRGRASSGTEDRRSGPRDGQRDRRSAPRSESRRALSDLARALSDDPVQARYSPAVITGIARGVDLGLIMATGAIAISFFTPEQPGWYWLETLLLTAIAMSAVIAMEAAQLYSVTMFRSGFSQAVRLVGAWSLAIFVPWLGLGAVGLASAPGDSWLSAWWILGLAFLGIGRIVLHTLVSRWMRDGRLTRRTVIVGGGPAGEALIDQIRADTSSDVLMLGVFDDREDGRSQSVVAGLPKLGTVDDLIAFARRTRIDLVIFTLPITAEARILEVLKKLSVLPVDIRLSAHTNKLQFRPRSYSYVGDVPVIDMLDRPIADWDVVMKWIFDRFVGALMLLALSPLMLVTALAIKLDSRGPVLFRQKRYGFNNELIEVFKFRSMYHEKADASAVKLVTKNDDRVTRVGRFIRKTSIDELPQLFNVVFAGNLSLVGPRPHAVHAKAAAHRYDQAVDGYFARHRVKPGITGWAQVNGWRGETDTADKIQNRVAHDLYYIENWSVMLDALILIKTPVSLLTSSENAY</sequence>
<protein>
    <submittedName>
        <fullName evidence="11">Undecaprenyl-phosphate glucose phosphotransferase</fullName>
    </submittedName>
</protein>
<keyword evidence="5 9" id="KW-1133">Transmembrane helix</keyword>
<evidence type="ECO:0000256" key="8">
    <source>
        <dbReference type="SAM" id="MobiDB-lite"/>
    </source>
</evidence>
<dbReference type="InterPro" id="IPR017473">
    <property type="entry name" value="Undecaprenyl-P_gluc_Ptfrase"/>
</dbReference>
<reference evidence="11 12" key="1">
    <citation type="submission" date="2020-08" db="EMBL/GenBank/DDBJ databases">
        <title>Genome sequence of Rhizobiales bacterium strain IZ6.</title>
        <authorList>
            <person name="Nakai R."/>
            <person name="Naganuma T."/>
        </authorList>
    </citation>
    <scope>NUCLEOTIDE SEQUENCE [LARGE SCALE GENOMIC DNA]</scope>
    <source>
        <strain evidence="11 12">IZ6</strain>
    </source>
</reference>
<accession>A0A6S6QSS1</accession>
<gene>
    <name evidence="11" type="ORF">IZ6_14000</name>
</gene>
<feature type="domain" description="Bacterial sugar transferase" evidence="10">
    <location>
        <begin position="326"/>
        <end position="515"/>
    </location>
</feature>
<evidence type="ECO:0000256" key="1">
    <source>
        <dbReference type="ARBA" id="ARBA00004141"/>
    </source>
</evidence>
<feature type="transmembrane region" description="Helical" evidence="9">
    <location>
        <begin position="89"/>
        <end position="109"/>
    </location>
</feature>
<evidence type="ECO:0000313" key="12">
    <source>
        <dbReference type="Proteomes" id="UP000515317"/>
    </source>
</evidence>
<keyword evidence="12" id="KW-1185">Reference proteome</keyword>
<evidence type="ECO:0000256" key="5">
    <source>
        <dbReference type="ARBA" id="ARBA00022989"/>
    </source>
</evidence>
<organism evidence="11 12">
    <name type="scientific">Terrihabitans soli</name>
    <dbReference type="NCBI Taxonomy" id="708113"/>
    <lineage>
        <taxon>Bacteria</taxon>
        <taxon>Pseudomonadati</taxon>
        <taxon>Pseudomonadota</taxon>
        <taxon>Alphaproteobacteria</taxon>
        <taxon>Hyphomicrobiales</taxon>
        <taxon>Terrihabitans</taxon>
    </lineage>
</organism>
<feature type="compositionally biased region" description="Basic and acidic residues" evidence="8">
    <location>
        <begin position="13"/>
        <end position="39"/>
    </location>
</feature>
<comment type="similarity">
    <text evidence="2">Belongs to the bacterial sugar transferase family.</text>
</comment>
<dbReference type="Pfam" id="PF02397">
    <property type="entry name" value="Bac_transf"/>
    <property type="match status" value="1"/>
</dbReference>
<dbReference type="Gene3D" id="3.40.50.720">
    <property type="entry name" value="NAD(P)-binding Rossmann-like Domain"/>
    <property type="match status" value="1"/>
</dbReference>
<evidence type="ECO:0000256" key="3">
    <source>
        <dbReference type="ARBA" id="ARBA00022679"/>
    </source>
</evidence>
<dbReference type="KEGG" id="tso:IZ6_14000"/>
<dbReference type="PANTHER" id="PTHR30576">
    <property type="entry name" value="COLANIC BIOSYNTHESIS UDP-GLUCOSE LIPID CARRIER TRANSFERASE"/>
    <property type="match status" value="1"/>
</dbReference>
<feature type="transmembrane region" description="Helical" evidence="9">
    <location>
        <begin position="62"/>
        <end position="83"/>
    </location>
</feature>
<comment type="subcellular location">
    <subcellularLocation>
        <location evidence="1">Membrane</location>
        <topology evidence="1">Multi-pass membrane protein</topology>
    </subcellularLocation>
</comment>
<feature type="transmembrane region" description="Helical" evidence="9">
    <location>
        <begin position="159"/>
        <end position="177"/>
    </location>
</feature>
<dbReference type="AlphaFoldDB" id="A0A6S6QSS1"/>
<evidence type="ECO:0000256" key="9">
    <source>
        <dbReference type="SAM" id="Phobius"/>
    </source>
</evidence>
<evidence type="ECO:0000256" key="7">
    <source>
        <dbReference type="ARBA" id="ARBA00023169"/>
    </source>
</evidence>
<keyword evidence="6 9" id="KW-0472">Membrane</keyword>
<dbReference type="InterPro" id="IPR036291">
    <property type="entry name" value="NAD(P)-bd_dom_sf"/>
</dbReference>
<dbReference type="SUPFAM" id="SSF51735">
    <property type="entry name" value="NAD(P)-binding Rossmann-fold domains"/>
    <property type="match status" value="1"/>
</dbReference>
<dbReference type="RefSeq" id="WP_222877284.1">
    <property type="nucleotide sequence ID" value="NZ_AP023361.1"/>
</dbReference>
<evidence type="ECO:0000259" key="10">
    <source>
        <dbReference type="Pfam" id="PF02397"/>
    </source>
</evidence>
<dbReference type="NCBIfam" id="TIGR03023">
    <property type="entry name" value="WcaJ_sugtrans"/>
    <property type="match status" value="1"/>
</dbReference>
<feature type="transmembrane region" description="Helical" evidence="9">
    <location>
        <begin position="332"/>
        <end position="352"/>
    </location>
</feature>
<dbReference type="GO" id="GO:0016020">
    <property type="term" value="C:membrane"/>
    <property type="evidence" value="ECO:0007669"/>
    <property type="project" value="UniProtKB-SubCell"/>
</dbReference>
<evidence type="ECO:0000256" key="6">
    <source>
        <dbReference type="ARBA" id="ARBA00023136"/>
    </source>
</evidence>
<dbReference type="Pfam" id="PF13727">
    <property type="entry name" value="CoA_binding_3"/>
    <property type="match status" value="1"/>
</dbReference>
<dbReference type="GO" id="GO:0016780">
    <property type="term" value="F:phosphotransferase activity, for other substituted phosphate groups"/>
    <property type="evidence" value="ECO:0007669"/>
    <property type="project" value="TreeGrafter"/>
</dbReference>
<dbReference type="NCBIfam" id="TIGR03025">
    <property type="entry name" value="EPS_sugtrans"/>
    <property type="match status" value="1"/>
</dbReference>
<feature type="region of interest" description="Disordered" evidence="8">
    <location>
        <begin position="1"/>
        <end position="39"/>
    </location>
</feature>
<keyword evidence="3 11" id="KW-0808">Transferase</keyword>
<dbReference type="PANTHER" id="PTHR30576:SF0">
    <property type="entry name" value="UNDECAPRENYL-PHOSPHATE N-ACETYLGALACTOSAMINYL 1-PHOSPHATE TRANSFERASE-RELATED"/>
    <property type="match status" value="1"/>
</dbReference>
<evidence type="ECO:0000256" key="4">
    <source>
        <dbReference type="ARBA" id="ARBA00022692"/>
    </source>
</evidence>
<dbReference type="EMBL" id="AP023361">
    <property type="protein sequence ID" value="BCJ90665.1"/>
    <property type="molecule type" value="Genomic_DNA"/>
</dbReference>
<evidence type="ECO:0000313" key="11">
    <source>
        <dbReference type="EMBL" id="BCJ90665.1"/>
    </source>
</evidence>
<dbReference type="GO" id="GO:0000271">
    <property type="term" value="P:polysaccharide biosynthetic process"/>
    <property type="evidence" value="ECO:0007669"/>
    <property type="project" value="UniProtKB-KW"/>
</dbReference>
<keyword evidence="4 9" id="KW-0812">Transmembrane</keyword>
<keyword evidence="7" id="KW-0270">Exopolysaccharide synthesis</keyword>
<dbReference type="InterPro" id="IPR017475">
    <property type="entry name" value="EPS_sugar_tfrase"/>
</dbReference>
<feature type="transmembrane region" description="Helical" evidence="9">
    <location>
        <begin position="130"/>
        <end position="153"/>
    </location>
</feature>